<sequence>MQSDALQAAASRLKATDTIVTHRDGSRTLERQGNQVGTLPPPDVLPPALQERKRMCIAPPEPPSWTLPPFATFQLPPPAGASLRVVTWNVWFGPVEAQARMAALFSEALGTTPDVICLQEVVPDLAASIRGCSALRRAYAISANDVGSYGCLILARHELSPRFTEVPYQCSRMGRSLLVAELSPPADPAPPAACRVAVATTHLESLNNARLRAKQLRIARDTLASYDSAALVGDFNFDSSQNFGDWLPRGDRRTMPPRPERESSDSDSEPRPPWAPPSALRRAELENGVLDLVMGDYIDAWPALRPHEAGHTFDGGSNPHVADVEERMRYDRVMVRGIAPAAITMLGERPQEALVPSDHYSACSCLRNRCLEIGCWKFG</sequence>
<feature type="compositionally biased region" description="Basic and acidic residues" evidence="11">
    <location>
        <begin position="20"/>
        <end position="30"/>
    </location>
</feature>
<evidence type="ECO:0000256" key="11">
    <source>
        <dbReference type="SAM" id="MobiDB-lite"/>
    </source>
</evidence>
<dbReference type="HOGENOM" id="CLU_738413_0_0_1"/>
<dbReference type="GO" id="GO:0070260">
    <property type="term" value="F:5'-tyrosyl-DNA phosphodiesterase activity"/>
    <property type="evidence" value="ECO:0007669"/>
    <property type="project" value="TreeGrafter"/>
</dbReference>
<keyword evidence="9" id="KW-0234">DNA repair</keyword>
<dbReference type="OMA" id="HANAVLC"/>
<evidence type="ECO:0000256" key="4">
    <source>
        <dbReference type="ARBA" id="ARBA00022722"/>
    </source>
</evidence>
<dbReference type="InterPro" id="IPR005135">
    <property type="entry name" value="Endo/exonuclease/phosphatase"/>
</dbReference>
<accession>A0A0D3K9U2</accession>
<organism evidence="13 14">
    <name type="scientific">Emiliania huxleyi (strain CCMP1516)</name>
    <dbReference type="NCBI Taxonomy" id="280463"/>
    <lineage>
        <taxon>Eukaryota</taxon>
        <taxon>Haptista</taxon>
        <taxon>Haptophyta</taxon>
        <taxon>Prymnesiophyceae</taxon>
        <taxon>Isochrysidales</taxon>
        <taxon>Noelaerhabdaceae</taxon>
        <taxon>Emiliania</taxon>
    </lineage>
</organism>
<dbReference type="CDD" id="cd09080">
    <property type="entry name" value="TDP2"/>
    <property type="match status" value="1"/>
</dbReference>
<dbReference type="GeneID" id="17277800"/>
<comment type="cofactor">
    <cofactor evidence="2">
        <name>Mg(2+)</name>
        <dbReference type="ChEBI" id="CHEBI:18420"/>
    </cofactor>
</comment>
<dbReference type="Pfam" id="PF03372">
    <property type="entry name" value="Exo_endo_phos"/>
    <property type="match status" value="1"/>
</dbReference>
<evidence type="ECO:0000256" key="9">
    <source>
        <dbReference type="ARBA" id="ARBA00023204"/>
    </source>
</evidence>
<feature type="region of interest" description="Disordered" evidence="11">
    <location>
        <begin position="246"/>
        <end position="280"/>
    </location>
</feature>
<keyword evidence="4" id="KW-0540">Nuclease</keyword>
<evidence type="ECO:0000256" key="10">
    <source>
        <dbReference type="ARBA" id="ARBA00023242"/>
    </source>
</evidence>
<dbReference type="InterPro" id="IPR036691">
    <property type="entry name" value="Endo/exonu/phosph_ase_sf"/>
</dbReference>
<dbReference type="eggNOG" id="KOG2756">
    <property type="taxonomic scope" value="Eukaryota"/>
</dbReference>
<evidence type="ECO:0000256" key="8">
    <source>
        <dbReference type="ARBA" id="ARBA00022842"/>
    </source>
</evidence>
<keyword evidence="10" id="KW-0539">Nucleus</keyword>
<dbReference type="SUPFAM" id="SSF56219">
    <property type="entry name" value="DNase I-like"/>
    <property type="match status" value="1"/>
</dbReference>
<keyword evidence="14" id="KW-1185">Reference proteome</keyword>
<reference evidence="14" key="1">
    <citation type="journal article" date="2013" name="Nature">
        <title>Pan genome of the phytoplankton Emiliania underpins its global distribution.</title>
        <authorList>
            <person name="Read B.A."/>
            <person name="Kegel J."/>
            <person name="Klute M.J."/>
            <person name="Kuo A."/>
            <person name="Lefebvre S.C."/>
            <person name="Maumus F."/>
            <person name="Mayer C."/>
            <person name="Miller J."/>
            <person name="Monier A."/>
            <person name="Salamov A."/>
            <person name="Young J."/>
            <person name="Aguilar M."/>
            <person name="Claverie J.M."/>
            <person name="Frickenhaus S."/>
            <person name="Gonzalez K."/>
            <person name="Herman E.K."/>
            <person name="Lin Y.C."/>
            <person name="Napier J."/>
            <person name="Ogata H."/>
            <person name="Sarno A.F."/>
            <person name="Shmutz J."/>
            <person name="Schroeder D."/>
            <person name="de Vargas C."/>
            <person name="Verret F."/>
            <person name="von Dassow P."/>
            <person name="Valentin K."/>
            <person name="Van de Peer Y."/>
            <person name="Wheeler G."/>
            <person name="Dacks J.B."/>
            <person name="Delwiche C.F."/>
            <person name="Dyhrman S.T."/>
            <person name="Glockner G."/>
            <person name="John U."/>
            <person name="Richards T."/>
            <person name="Worden A.Z."/>
            <person name="Zhang X."/>
            <person name="Grigoriev I.V."/>
            <person name="Allen A.E."/>
            <person name="Bidle K."/>
            <person name="Borodovsky M."/>
            <person name="Bowler C."/>
            <person name="Brownlee C."/>
            <person name="Cock J.M."/>
            <person name="Elias M."/>
            <person name="Gladyshev V.N."/>
            <person name="Groth M."/>
            <person name="Guda C."/>
            <person name="Hadaegh A."/>
            <person name="Iglesias-Rodriguez M.D."/>
            <person name="Jenkins J."/>
            <person name="Jones B.M."/>
            <person name="Lawson T."/>
            <person name="Leese F."/>
            <person name="Lindquist E."/>
            <person name="Lobanov A."/>
            <person name="Lomsadze A."/>
            <person name="Malik S.B."/>
            <person name="Marsh M.E."/>
            <person name="Mackinder L."/>
            <person name="Mock T."/>
            <person name="Mueller-Roeber B."/>
            <person name="Pagarete A."/>
            <person name="Parker M."/>
            <person name="Probert I."/>
            <person name="Quesneville H."/>
            <person name="Raines C."/>
            <person name="Rensing S.A."/>
            <person name="Riano-Pachon D.M."/>
            <person name="Richier S."/>
            <person name="Rokitta S."/>
            <person name="Shiraiwa Y."/>
            <person name="Soanes D.M."/>
            <person name="van der Giezen M."/>
            <person name="Wahlund T.M."/>
            <person name="Williams B."/>
            <person name="Wilson W."/>
            <person name="Wolfe G."/>
            <person name="Wurch L.L."/>
        </authorList>
    </citation>
    <scope>NUCLEOTIDE SEQUENCE</scope>
</reference>
<dbReference type="PANTHER" id="PTHR15822">
    <property type="entry name" value="TRAF AND TNF RECEPTOR-ASSOCIATED PROTEIN"/>
    <property type="match status" value="1"/>
</dbReference>
<keyword evidence="8" id="KW-0460">Magnesium</keyword>
<comment type="cofactor">
    <cofactor evidence="1">
        <name>Mn(2+)</name>
        <dbReference type="ChEBI" id="CHEBI:29035"/>
    </cofactor>
</comment>
<dbReference type="Gene3D" id="3.60.10.10">
    <property type="entry name" value="Endonuclease/exonuclease/phosphatase"/>
    <property type="match status" value="2"/>
</dbReference>
<keyword evidence="6" id="KW-0227">DNA damage</keyword>
<evidence type="ECO:0000256" key="7">
    <source>
        <dbReference type="ARBA" id="ARBA00022801"/>
    </source>
</evidence>
<dbReference type="GO" id="GO:0046872">
    <property type="term" value="F:metal ion binding"/>
    <property type="evidence" value="ECO:0007669"/>
    <property type="project" value="UniProtKB-KW"/>
</dbReference>
<keyword evidence="5" id="KW-0479">Metal-binding</keyword>
<keyword evidence="7" id="KW-0378">Hydrolase</keyword>
<dbReference type="Proteomes" id="UP000013827">
    <property type="component" value="Unassembled WGS sequence"/>
</dbReference>
<evidence type="ECO:0000259" key="12">
    <source>
        <dbReference type="Pfam" id="PF03372"/>
    </source>
</evidence>
<dbReference type="GO" id="GO:0006302">
    <property type="term" value="P:double-strand break repair"/>
    <property type="evidence" value="ECO:0007669"/>
    <property type="project" value="TreeGrafter"/>
</dbReference>
<proteinExistence type="predicted"/>
<evidence type="ECO:0000256" key="1">
    <source>
        <dbReference type="ARBA" id="ARBA00001936"/>
    </source>
</evidence>
<dbReference type="KEGG" id="ehx:EMIHUDRAFT_230880"/>
<reference evidence="13" key="2">
    <citation type="submission" date="2024-10" db="UniProtKB">
        <authorList>
            <consortium name="EnsemblProtists"/>
        </authorList>
    </citation>
    <scope>IDENTIFICATION</scope>
</reference>
<dbReference type="PANTHER" id="PTHR15822:SF4">
    <property type="entry name" value="TYROSYL-DNA PHOSPHODIESTERASE 2"/>
    <property type="match status" value="1"/>
</dbReference>
<dbReference type="GO" id="GO:0003697">
    <property type="term" value="F:single-stranded DNA binding"/>
    <property type="evidence" value="ECO:0007669"/>
    <property type="project" value="TreeGrafter"/>
</dbReference>
<feature type="domain" description="Endonuclease/exonuclease/phosphatase" evidence="12">
    <location>
        <begin position="86"/>
        <end position="359"/>
    </location>
</feature>
<dbReference type="PaxDb" id="2903-EOD32527"/>
<dbReference type="InterPro" id="IPR051547">
    <property type="entry name" value="TDP2-like"/>
</dbReference>
<dbReference type="STRING" id="2903.R1DC97"/>
<evidence type="ECO:0000256" key="5">
    <source>
        <dbReference type="ARBA" id="ARBA00022723"/>
    </source>
</evidence>
<dbReference type="GO" id="GO:0005737">
    <property type="term" value="C:cytoplasm"/>
    <property type="evidence" value="ECO:0007669"/>
    <property type="project" value="TreeGrafter"/>
</dbReference>
<evidence type="ECO:0000256" key="6">
    <source>
        <dbReference type="ARBA" id="ARBA00022763"/>
    </source>
</evidence>
<protein>
    <recommendedName>
        <fullName evidence="12">Endonuclease/exonuclease/phosphatase domain-containing protein</fullName>
    </recommendedName>
</protein>
<dbReference type="EnsemblProtists" id="EOD32527">
    <property type="protein sequence ID" value="EOD32527"/>
    <property type="gene ID" value="EMIHUDRAFT_230880"/>
</dbReference>
<evidence type="ECO:0000256" key="2">
    <source>
        <dbReference type="ARBA" id="ARBA00001946"/>
    </source>
</evidence>
<feature type="region of interest" description="Disordered" evidence="11">
    <location>
        <begin position="1"/>
        <end position="43"/>
    </location>
</feature>
<comment type="subcellular location">
    <subcellularLocation>
        <location evidence="3">Nucleus</location>
        <location evidence="3">PML body</location>
    </subcellularLocation>
</comment>
<evidence type="ECO:0000313" key="14">
    <source>
        <dbReference type="Proteomes" id="UP000013827"/>
    </source>
</evidence>
<evidence type="ECO:0000256" key="3">
    <source>
        <dbReference type="ARBA" id="ARBA00004322"/>
    </source>
</evidence>
<dbReference type="AlphaFoldDB" id="A0A0D3K9U2"/>
<evidence type="ECO:0000313" key="13">
    <source>
        <dbReference type="EnsemblProtists" id="EOD32527"/>
    </source>
</evidence>
<dbReference type="GO" id="GO:0004518">
    <property type="term" value="F:nuclease activity"/>
    <property type="evidence" value="ECO:0007669"/>
    <property type="project" value="UniProtKB-KW"/>
</dbReference>
<feature type="compositionally biased region" description="Basic and acidic residues" evidence="11">
    <location>
        <begin position="248"/>
        <end position="270"/>
    </location>
</feature>
<name>A0A0D3K9U2_EMIH1</name>
<dbReference type="RefSeq" id="XP_005784956.1">
    <property type="nucleotide sequence ID" value="XM_005784899.1"/>
</dbReference>